<keyword evidence="14" id="KW-0812">Transmembrane</keyword>
<dbReference type="Gene3D" id="2.60.120.260">
    <property type="entry name" value="Galactose-binding domain-like"/>
    <property type="match status" value="2"/>
</dbReference>
<dbReference type="PROSITE" id="PS50847">
    <property type="entry name" value="GRAM_POS_ANCHORING"/>
    <property type="match status" value="1"/>
</dbReference>
<protein>
    <recommendedName>
        <fullName evidence="4">cellulase</fullName>
        <ecNumber evidence="4">3.2.1.4</ecNumber>
    </recommendedName>
</protein>
<evidence type="ECO:0000256" key="3">
    <source>
        <dbReference type="ARBA" id="ARBA00005641"/>
    </source>
</evidence>
<evidence type="ECO:0000256" key="13">
    <source>
        <dbReference type="SAM" id="MobiDB-lite"/>
    </source>
</evidence>
<accession>A0ABT3DGJ8</accession>
<comment type="subcellular location">
    <subcellularLocation>
        <location evidence="2">Secreted</location>
        <location evidence="2">Cell wall</location>
        <topology evidence="2">Peptidoglycan-anchor</topology>
    </subcellularLocation>
</comment>
<evidence type="ECO:0000313" key="18">
    <source>
        <dbReference type="Proteomes" id="UP001526147"/>
    </source>
</evidence>
<evidence type="ECO:0000256" key="7">
    <source>
        <dbReference type="ARBA" id="ARBA00022729"/>
    </source>
</evidence>
<keyword evidence="9" id="KW-0136">Cellulose degradation</keyword>
<evidence type="ECO:0000256" key="6">
    <source>
        <dbReference type="ARBA" id="ARBA00022525"/>
    </source>
</evidence>
<feature type="transmembrane region" description="Helical" evidence="14">
    <location>
        <begin position="830"/>
        <end position="850"/>
    </location>
</feature>
<dbReference type="Gene3D" id="3.20.20.80">
    <property type="entry name" value="Glycosidases"/>
    <property type="match status" value="1"/>
</dbReference>
<keyword evidence="7 15" id="KW-0732">Signal</keyword>
<dbReference type="Proteomes" id="UP001526147">
    <property type="component" value="Unassembled WGS sequence"/>
</dbReference>
<evidence type="ECO:0000256" key="5">
    <source>
        <dbReference type="ARBA" id="ARBA00022512"/>
    </source>
</evidence>
<dbReference type="EC" id="3.2.1.4" evidence="4"/>
<keyword evidence="12" id="KW-0119">Carbohydrate metabolism</keyword>
<dbReference type="InterPro" id="IPR017853">
    <property type="entry name" value="GH"/>
</dbReference>
<dbReference type="InterPro" id="IPR005086">
    <property type="entry name" value="CBM17/28"/>
</dbReference>
<evidence type="ECO:0000256" key="4">
    <source>
        <dbReference type="ARBA" id="ARBA00012601"/>
    </source>
</evidence>
<dbReference type="SUPFAM" id="SSF51445">
    <property type="entry name" value="(Trans)glycosidases"/>
    <property type="match status" value="1"/>
</dbReference>
<organism evidence="17 18">
    <name type="scientific">Metabacillus halosaccharovorans</name>
    <dbReference type="NCBI Taxonomy" id="930124"/>
    <lineage>
        <taxon>Bacteria</taxon>
        <taxon>Bacillati</taxon>
        <taxon>Bacillota</taxon>
        <taxon>Bacilli</taxon>
        <taxon>Bacillales</taxon>
        <taxon>Bacillaceae</taxon>
        <taxon>Metabacillus</taxon>
    </lineage>
</organism>
<keyword evidence="8" id="KW-0378">Hydrolase</keyword>
<dbReference type="NCBIfam" id="TIGR01167">
    <property type="entry name" value="LPXTG_anchor"/>
    <property type="match status" value="1"/>
</dbReference>
<dbReference type="InterPro" id="IPR008979">
    <property type="entry name" value="Galactose-bd-like_sf"/>
</dbReference>
<feature type="signal peptide" evidence="15">
    <location>
        <begin position="1"/>
        <end position="29"/>
    </location>
</feature>
<evidence type="ECO:0000256" key="10">
    <source>
        <dbReference type="ARBA" id="ARBA00023088"/>
    </source>
</evidence>
<dbReference type="InterPro" id="IPR001547">
    <property type="entry name" value="Glyco_hydro_5"/>
</dbReference>
<dbReference type="InterPro" id="IPR018087">
    <property type="entry name" value="Glyco_hydro_5_CS"/>
</dbReference>
<evidence type="ECO:0000256" key="11">
    <source>
        <dbReference type="ARBA" id="ARBA00023295"/>
    </source>
</evidence>
<dbReference type="PANTHER" id="PTHR34142">
    <property type="entry name" value="ENDO-BETA-1,4-GLUCANASE A"/>
    <property type="match status" value="1"/>
</dbReference>
<keyword evidence="12" id="KW-0624">Polysaccharide degradation</keyword>
<feature type="chain" id="PRO_5047411662" description="cellulase" evidence="15">
    <location>
        <begin position="30"/>
        <end position="859"/>
    </location>
</feature>
<dbReference type="RefSeq" id="WP_264142515.1">
    <property type="nucleotide sequence ID" value="NZ_JAOYEY010000033.1"/>
</dbReference>
<reference evidence="17 18" key="1">
    <citation type="submission" date="2022-10" db="EMBL/GenBank/DDBJ databases">
        <title>Draft genome assembly of moderately radiation resistant bacterium Metabacillus halosaccharovorans.</title>
        <authorList>
            <person name="Pal S."/>
            <person name="Gopinathan A."/>
        </authorList>
    </citation>
    <scope>NUCLEOTIDE SEQUENCE [LARGE SCALE GENOMIC DNA]</scope>
    <source>
        <strain evidence="17 18">VITHBRA001</strain>
    </source>
</reference>
<keyword evidence="14" id="KW-0472">Membrane</keyword>
<evidence type="ECO:0000256" key="15">
    <source>
        <dbReference type="SAM" id="SignalP"/>
    </source>
</evidence>
<dbReference type="Pfam" id="PF00746">
    <property type="entry name" value="Gram_pos_anchor"/>
    <property type="match status" value="1"/>
</dbReference>
<dbReference type="InterPro" id="IPR019931">
    <property type="entry name" value="LPXTG_anchor"/>
</dbReference>
<dbReference type="EMBL" id="JAOYEY010000033">
    <property type="protein sequence ID" value="MCV9885792.1"/>
    <property type="molecule type" value="Genomic_DNA"/>
</dbReference>
<feature type="compositionally biased region" description="Acidic residues" evidence="13">
    <location>
        <begin position="765"/>
        <end position="782"/>
    </location>
</feature>
<evidence type="ECO:0000256" key="1">
    <source>
        <dbReference type="ARBA" id="ARBA00000966"/>
    </source>
</evidence>
<evidence type="ECO:0000256" key="14">
    <source>
        <dbReference type="SAM" id="Phobius"/>
    </source>
</evidence>
<comment type="caution">
    <text evidence="17">The sequence shown here is derived from an EMBL/GenBank/DDBJ whole genome shotgun (WGS) entry which is preliminary data.</text>
</comment>
<comment type="similarity">
    <text evidence="3">Belongs to the glycosyl hydrolase 5 (cellulase A) family.</text>
</comment>
<evidence type="ECO:0000256" key="2">
    <source>
        <dbReference type="ARBA" id="ARBA00004168"/>
    </source>
</evidence>
<feature type="compositionally biased region" description="Basic and acidic residues" evidence="13">
    <location>
        <begin position="807"/>
        <end position="820"/>
    </location>
</feature>
<feature type="domain" description="Gram-positive cocci surface proteins LPxTG" evidence="16">
    <location>
        <begin position="822"/>
        <end position="859"/>
    </location>
</feature>
<keyword evidence="18" id="KW-1185">Reference proteome</keyword>
<dbReference type="SUPFAM" id="SSF49785">
    <property type="entry name" value="Galactose-binding domain-like"/>
    <property type="match status" value="2"/>
</dbReference>
<evidence type="ECO:0000256" key="8">
    <source>
        <dbReference type="ARBA" id="ARBA00022801"/>
    </source>
</evidence>
<gene>
    <name evidence="17" type="ORF">OIH86_09000</name>
</gene>
<proteinExistence type="inferred from homology"/>
<sequence>MKRRMAKRLMALIMVLGLLTSLLPNFASAAEADYSSLLVGPGKRPSQAGALSLKVVNGQKTLVDKNGQPIQLRGMSTHGLQWFPGILNENAFSALSNDWGSNLIRLAMYVGEGGYASDPKVMKQRVIDGIELAKANDMYVIVDWHVHAPGDPNADVYKGALNFFKEISSLYPNDPHIIYELANEPSSNSNDGPGLTNNAEGWARVKSYAEPIIKMLRDNGNQNIVIVGSPNWSQRADLAADNPIDDPNTMYTVHFYTGSHPTASDSSNRENVMSNARYALEKGQAVFATEWGTSEANGNNGPYLEEANQWINFLNENNISWANWSLTNKNETSAAFTPFQLGKSEATDLDPGADQVWAPKELSLSGEYVRARIKGVSYETIDRTKYSKVLFDFNDSVQGFGVNGDSPVKDVTLKNVDGTLQISGLSASGDVTADNYWANVRLSADNWSESVDVLGAQELSMDVIVDKPTTVSVAAIPQGPSAGWANPTRAIQVNEEDFVQFGDQYKAVLTITKEDAPSLATIAESPDNNKLENLILFVGAENTDIISLDNITVTGKEVEIEVINDPEGVATLPSTFEDDTRQGWKWSGDSGVKTALTIQEANGSKALSWEFGYPDVKPTDNWASAPRIDFWLEDLKRGDNEYVAFDLYLDPTRATEGGISINLVFQPESLGFWQQSAETFDIDLTALDSTEKTADGLYHYEVKIDVTNLENVKADTALRNMLLIFADNNSDFAGRMFVDNVRFNKASDPDTGEEDEETPAQPGTGEDEGDLPAQPGEDEEDIPIQPGAGDDNPSADPVDGDDVSEDLEAKPVKNSDKAGEKLPNTATNSFNTLLFGGIVLLLGTGAYFYVRRKHNLEQE</sequence>
<evidence type="ECO:0000256" key="12">
    <source>
        <dbReference type="ARBA" id="ARBA00023326"/>
    </source>
</evidence>
<feature type="region of interest" description="Disordered" evidence="13">
    <location>
        <begin position="744"/>
        <end position="827"/>
    </location>
</feature>
<evidence type="ECO:0000313" key="17">
    <source>
        <dbReference type="EMBL" id="MCV9885792.1"/>
    </source>
</evidence>
<dbReference type="Pfam" id="PF00150">
    <property type="entry name" value="Cellulase"/>
    <property type="match status" value="1"/>
</dbReference>
<dbReference type="PROSITE" id="PS00659">
    <property type="entry name" value="GLYCOSYL_HYDROL_F5"/>
    <property type="match status" value="1"/>
</dbReference>
<keyword evidence="6" id="KW-0964">Secreted</keyword>
<keyword evidence="11" id="KW-0326">Glycosidase</keyword>
<keyword evidence="10" id="KW-0572">Peptidoglycan-anchor</keyword>
<keyword evidence="14" id="KW-1133">Transmembrane helix</keyword>
<name>A0ABT3DGJ8_9BACI</name>
<evidence type="ECO:0000256" key="9">
    <source>
        <dbReference type="ARBA" id="ARBA00023001"/>
    </source>
</evidence>
<dbReference type="Pfam" id="PF03424">
    <property type="entry name" value="CBM_17_28"/>
    <property type="match status" value="2"/>
</dbReference>
<evidence type="ECO:0000259" key="16">
    <source>
        <dbReference type="PROSITE" id="PS50847"/>
    </source>
</evidence>
<keyword evidence="5" id="KW-0134">Cell wall</keyword>
<dbReference type="PANTHER" id="PTHR34142:SF1">
    <property type="entry name" value="GLYCOSIDE HYDROLASE FAMILY 5 DOMAIN-CONTAINING PROTEIN"/>
    <property type="match status" value="1"/>
</dbReference>
<comment type="catalytic activity">
    <reaction evidence="1">
        <text>Endohydrolysis of (1-&gt;4)-beta-D-glucosidic linkages in cellulose, lichenin and cereal beta-D-glucans.</text>
        <dbReference type="EC" id="3.2.1.4"/>
    </reaction>
</comment>